<gene>
    <name evidence="2" type="ORF">ETH_00006570</name>
</gene>
<evidence type="ECO:0000313" key="2">
    <source>
        <dbReference type="EMBL" id="CDJ42668.1"/>
    </source>
</evidence>
<protein>
    <submittedName>
        <fullName evidence="2">Uncharacterized protein</fullName>
    </submittedName>
</protein>
<proteinExistence type="predicted"/>
<reference evidence="2" key="2">
    <citation type="submission" date="2013-10" db="EMBL/GenBank/DDBJ databases">
        <authorList>
            <person name="Aslett M."/>
        </authorList>
    </citation>
    <scope>NUCLEOTIDE SEQUENCE [LARGE SCALE GENOMIC DNA]</scope>
    <source>
        <strain evidence="2">Houghton</strain>
    </source>
</reference>
<reference evidence="2" key="1">
    <citation type="submission" date="2013-10" db="EMBL/GenBank/DDBJ databases">
        <title>Genomic analysis of the causative agents of coccidiosis in chickens.</title>
        <authorList>
            <person name="Reid A.J."/>
            <person name="Blake D."/>
            <person name="Billington K."/>
            <person name="Browne H."/>
            <person name="Dunn M."/>
            <person name="Hung S."/>
            <person name="Kawahara F."/>
            <person name="Miranda-Saavedra D."/>
            <person name="Mourier T."/>
            <person name="Nagra H."/>
            <person name="Otto T.D."/>
            <person name="Rawlings N."/>
            <person name="Sanchez A."/>
            <person name="Sanders M."/>
            <person name="Subramaniam C."/>
            <person name="Tay Y."/>
            <person name="Dear P."/>
            <person name="Doerig C."/>
            <person name="Gruber A."/>
            <person name="Parkinson J."/>
            <person name="Shirley M."/>
            <person name="Wan K.L."/>
            <person name="Berriman M."/>
            <person name="Tomley F."/>
            <person name="Pain A."/>
        </authorList>
    </citation>
    <scope>NUCLEOTIDE SEQUENCE [LARGE SCALE GENOMIC DNA]</scope>
    <source>
        <strain evidence="2">Houghton</strain>
    </source>
</reference>
<sequence length="251" mass="27251">MKVKSVFLLLSKSANSGKGVPGMVGECHNEPQCMSDIPSNFRSETPFSGAAELLNSAATLLEGVWFAPCYSPEAVHTLEEGPATAVAAASLAIQALSGANFRFASNSEIPDCNKTSLAASQMSNCSKPPSQGSTTDKGNKSIEVAAGVGRRAPSSGLCYLLNEHSCSKAPYKTPQRQSEPQVLQLKQQRLLSRCQPMQKHLQHVPQHQAEANPQQEVHLRQNLAMQQQQSQKQAMRTVLRRTSSRNSRHSR</sequence>
<dbReference type="Proteomes" id="UP000030747">
    <property type="component" value="Unassembled WGS sequence"/>
</dbReference>
<organism evidence="2 3">
    <name type="scientific">Eimeria tenella</name>
    <name type="common">Coccidian parasite</name>
    <dbReference type="NCBI Taxonomy" id="5802"/>
    <lineage>
        <taxon>Eukaryota</taxon>
        <taxon>Sar</taxon>
        <taxon>Alveolata</taxon>
        <taxon>Apicomplexa</taxon>
        <taxon>Conoidasida</taxon>
        <taxon>Coccidia</taxon>
        <taxon>Eucoccidiorida</taxon>
        <taxon>Eimeriorina</taxon>
        <taxon>Eimeriidae</taxon>
        <taxon>Eimeria</taxon>
    </lineage>
</organism>
<accession>U6L0F5</accession>
<dbReference type="RefSeq" id="XP_013233418.1">
    <property type="nucleotide sequence ID" value="XM_013377964.1"/>
</dbReference>
<feature type="compositionally biased region" description="Basic residues" evidence="1">
    <location>
        <begin position="238"/>
        <end position="251"/>
    </location>
</feature>
<evidence type="ECO:0000256" key="1">
    <source>
        <dbReference type="SAM" id="MobiDB-lite"/>
    </source>
</evidence>
<feature type="region of interest" description="Disordered" evidence="1">
    <location>
        <begin position="223"/>
        <end position="251"/>
    </location>
</feature>
<dbReference type="GeneID" id="25250519"/>
<evidence type="ECO:0000313" key="3">
    <source>
        <dbReference type="Proteomes" id="UP000030747"/>
    </source>
</evidence>
<keyword evidence="3" id="KW-1185">Reference proteome</keyword>
<name>U6L0F5_EIMTE</name>
<dbReference type="VEuPathDB" id="ToxoDB:ETH2_0736100"/>
<dbReference type="VEuPathDB" id="ToxoDB:ETH_00006570"/>
<dbReference type="AlphaFoldDB" id="U6L0F5"/>
<dbReference type="EMBL" id="HG675732">
    <property type="protein sequence ID" value="CDJ42668.1"/>
    <property type="molecule type" value="Genomic_DNA"/>
</dbReference>